<comment type="caution">
    <text evidence="2">The sequence shown here is derived from an EMBL/GenBank/DDBJ whole genome shotgun (WGS) entry which is preliminary data.</text>
</comment>
<dbReference type="EMBL" id="AJWZ01009629">
    <property type="protein sequence ID" value="EKC50743.1"/>
    <property type="molecule type" value="Genomic_DNA"/>
</dbReference>
<dbReference type="PANTHER" id="PTHR15239">
    <property type="entry name" value="NUCLEAR EXPORT MEDIATOR FACTOR NEMF"/>
    <property type="match status" value="1"/>
</dbReference>
<dbReference type="GO" id="GO:1990112">
    <property type="term" value="C:RQC complex"/>
    <property type="evidence" value="ECO:0007669"/>
    <property type="project" value="TreeGrafter"/>
</dbReference>
<proteinExistence type="predicted"/>
<protein>
    <submittedName>
        <fullName evidence="2">Fibronectin-binding A-like protein</fullName>
    </submittedName>
</protein>
<dbReference type="GO" id="GO:0000049">
    <property type="term" value="F:tRNA binding"/>
    <property type="evidence" value="ECO:0007669"/>
    <property type="project" value="TreeGrafter"/>
</dbReference>
<dbReference type="GO" id="GO:0043023">
    <property type="term" value="F:ribosomal large subunit binding"/>
    <property type="evidence" value="ECO:0007669"/>
    <property type="project" value="TreeGrafter"/>
</dbReference>
<dbReference type="PANTHER" id="PTHR15239:SF6">
    <property type="entry name" value="RIBOSOME QUALITY CONTROL COMPLEX SUBUNIT NEMF"/>
    <property type="match status" value="1"/>
</dbReference>
<dbReference type="InterPro" id="IPR051608">
    <property type="entry name" value="RQC_Subunit_NEMF"/>
</dbReference>
<reference evidence="2" key="1">
    <citation type="journal article" date="2013" name="Environ. Microbiol.">
        <title>Microbiota from the distal guts of lean and obese adolescents exhibit partial functional redundancy besides clear differences in community structure.</title>
        <authorList>
            <person name="Ferrer M."/>
            <person name="Ruiz A."/>
            <person name="Lanza F."/>
            <person name="Haange S.B."/>
            <person name="Oberbach A."/>
            <person name="Till H."/>
            <person name="Bargiela R."/>
            <person name="Campoy C."/>
            <person name="Segura M.T."/>
            <person name="Richter M."/>
            <person name="von Bergen M."/>
            <person name="Seifert J."/>
            <person name="Suarez A."/>
        </authorList>
    </citation>
    <scope>NUCLEOTIDE SEQUENCE</scope>
</reference>
<name>K1RZE5_9ZZZZ</name>
<dbReference type="AlphaFoldDB" id="K1RZE5"/>
<gene>
    <name evidence="2" type="ORF">OBE_13980</name>
</gene>
<accession>K1RZE5</accession>
<dbReference type="Pfam" id="PF05670">
    <property type="entry name" value="NFACT-R_1"/>
    <property type="match status" value="1"/>
</dbReference>
<evidence type="ECO:0000259" key="1">
    <source>
        <dbReference type="Pfam" id="PF05670"/>
    </source>
</evidence>
<dbReference type="InterPro" id="IPR008532">
    <property type="entry name" value="NFACT_RNA-bd"/>
</dbReference>
<sequence length="100" mass="11226">LTHRTARRTDIWLHVQKVHGSHVIIRAHDTTPDDQTIAEAASLAVYYSQARGGGKTPVDYTMARFVRKPSGALPGMVLYTDYQTCMAESNEALVERLRVR</sequence>
<dbReference type="GO" id="GO:0072344">
    <property type="term" value="P:rescue of stalled ribosome"/>
    <property type="evidence" value="ECO:0007669"/>
    <property type="project" value="TreeGrafter"/>
</dbReference>
<feature type="non-terminal residue" evidence="2">
    <location>
        <position position="1"/>
    </location>
</feature>
<evidence type="ECO:0000313" key="2">
    <source>
        <dbReference type="EMBL" id="EKC50743.1"/>
    </source>
</evidence>
<organism evidence="2">
    <name type="scientific">human gut metagenome</name>
    <dbReference type="NCBI Taxonomy" id="408170"/>
    <lineage>
        <taxon>unclassified sequences</taxon>
        <taxon>metagenomes</taxon>
        <taxon>organismal metagenomes</taxon>
    </lineage>
</organism>
<feature type="domain" description="NFACT RNA-binding" evidence="1">
    <location>
        <begin position="2"/>
        <end position="70"/>
    </location>
</feature>